<protein>
    <recommendedName>
        <fullName evidence="1">Peptidase C39-like domain-containing protein</fullName>
    </recommendedName>
</protein>
<dbReference type="CDD" id="cd02549">
    <property type="entry name" value="Peptidase_C39A"/>
    <property type="match status" value="1"/>
</dbReference>
<dbReference type="Pfam" id="PF13529">
    <property type="entry name" value="Peptidase_C39_2"/>
    <property type="match status" value="1"/>
</dbReference>
<dbReference type="AlphaFoldDB" id="A0A516KL32"/>
<reference evidence="2 3" key="1">
    <citation type="submission" date="2019-07" db="EMBL/GenBank/DDBJ databases">
        <authorList>
            <person name="Li J."/>
        </authorList>
    </citation>
    <scope>NUCLEOTIDE SEQUENCE [LARGE SCALE GENOMIC DNA]</scope>
    <source>
        <strain evidence="2 3">TKL69</strain>
    </source>
</reference>
<dbReference type="PANTHER" id="PTHR37806">
    <property type="entry name" value="LMO0724 PROTEIN"/>
    <property type="match status" value="1"/>
</dbReference>
<gene>
    <name evidence="2" type="ORF">FN924_05530</name>
</gene>
<dbReference type="PANTHER" id="PTHR37806:SF1">
    <property type="entry name" value="PEPTIDASE C39-LIKE DOMAIN-CONTAINING PROTEIN"/>
    <property type="match status" value="1"/>
</dbReference>
<dbReference type="KEGG" id="aqt:FN924_05530"/>
<accession>A0A516KL32</accession>
<dbReference type="InterPro" id="IPR039563">
    <property type="entry name" value="Peptidase_C39_single_dom"/>
</dbReference>
<dbReference type="EMBL" id="CP041666">
    <property type="protein sequence ID" value="QDP42103.1"/>
    <property type="molecule type" value="Genomic_DNA"/>
</dbReference>
<proteinExistence type="predicted"/>
<dbReference type="Gene3D" id="3.90.70.10">
    <property type="entry name" value="Cysteine proteinases"/>
    <property type="match status" value="1"/>
</dbReference>
<sequence>MKDTFEVRPLLNSVNIQTKDSKNFHIPIKQPHEIAAETVFASTIQAQEPQPEKAFAIASNGDLFIPLSYAQETLNYDVEAQETETGTNIYIEPFVENVPLPLDVPLQLQMADPMLYNGCEVTSLAMILQYHGYDVTKNDLAKEIPYVPLGYSNGQKGNPHEGFVGDMAQGPGLGVYHGPIHQLAKQYVGDRAIDVTGSTPEEMYSYLEQGLPVWVIITANFTPVGNMQTWETPQGPVNVTYSMHSVAVTGYDHQHVYINDPYGGKNKPVDRINFEKAWAQMGSQAVVITR</sequence>
<organism evidence="2 3">
    <name type="scientific">Radiobacillus deserti</name>
    <dbReference type="NCBI Taxonomy" id="2594883"/>
    <lineage>
        <taxon>Bacteria</taxon>
        <taxon>Bacillati</taxon>
        <taxon>Bacillota</taxon>
        <taxon>Bacilli</taxon>
        <taxon>Bacillales</taxon>
        <taxon>Bacillaceae</taxon>
        <taxon>Radiobacillus</taxon>
    </lineage>
</organism>
<keyword evidence="3" id="KW-1185">Reference proteome</keyword>
<evidence type="ECO:0000313" key="2">
    <source>
        <dbReference type="EMBL" id="QDP42103.1"/>
    </source>
</evidence>
<dbReference type="Proteomes" id="UP000315215">
    <property type="component" value="Chromosome"/>
</dbReference>
<name>A0A516KL32_9BACI</name>
<evidence type="ECO:0000313" key="3">
    <source>
        <dbReference type="Proteomes" id="UP000315215"/>
    </source>
</evidence>
<evidence type="ECO:0000259" key="1">
    <source>
        <dbReference type="Pfam" id="PF13529"/>
    </source>
</evidence>
<feature type="domain" description="Peptidase C39-like" evidence="1">
    <location>
        <begin position="102"/>
        <end position="262"/>
    </location>
</feature>
<dbReference type="InterPro" id="IPR039564">
    <property type="entry name" value="Peptidase_C39-like"/>
</dbReference>